<reference evidence="6" key="2">
    <citation type="submission" date="2025-08" db="UniProtKB">
        <authorList>
            <consortium name="Ensembl"/>
        </authorList>
    </citation>
    <scope>IDENTIFICATION</scope>
</reference>
<evidence type="ECO:0000256" key="3">
    <source>
        <dbReference type="ARBA" id="ARBA00022801"/>
    </source>
</evidence>
<reference evidence="6" key="3">
    <citation type="submission" date="2025-09" db="UniProtKB">
        <authorList>
            <consortium name="Ensembl"/>
        </authorList>
    </citation>
    <scope>IDENTIFICATION</scope>
</reference>
<dbReference type="GO" id="GO:0045087">
    <property type="term" value="P:innate immune response"/>
    <property type="evidence" value="ECO:0007669"/>
    <property type="project" value="TreeGrafter"/>
</dbReference>
<evidence type="ECO:0000259" key="5">
    <source>
        <dbReference type="PROSITE" id="PS51716"/>
    </source>
</evidence>
<dbReference type="SUPFAM" id="SSF52540">
    <property type="entry name" value="P-loop containing nucleoside triphosphate hydrolases"/>
    <property type="match status" value="1"/>
</dbReference>
<gene>
    <name evidence="6" type="primary">LOC105858021</name>
</gene>
<dbReference type="CTD" id="345611"/>
<dbReference type="GeneTree" id="ENSGT00950000183007"/>
<reference evidence="6" key="1">
    <citation type="submission" date="2016-12" db="EMBL/GenBank/DDBJ databases">
        <title>Mouse lemur reference genome and diversity panel.</title>
        <authorList>
            <person name="Harris R."/>
            <person name="Larsen P."/>
            <person name="Liu Y."/>
            <person name="Hughes D.S."/>
            <person name="Murali S."/>
            <person name="Raveendran M."/>
            <person name="Korchina V."/>
            <person name="Wang M."/>
            <person name="Jhangiani S."/>
            <person name="Bandaranaike D."/>
            <person name="Bellair M."/>
            <person name="Blankenburg K."/>
            <person name="Chao H."/>
            <person name="Dahdouli M."/>
            <person name="Dinh H."/>
            <person name="Doddapaneni H."/>
            <person name="English A."/>
            <person name="Firestine M."/>
            <person name="Gnanaolivu R."/>
            <person name="Gross S."/>
            <person name="Hernandez B."/>
            <person name="Javaid M."/>
            <person name="Jayaseelan J."/>
            <person name="Jones J."/>
            <person name="Khan Z."/>
            <person name="Kovar C."/>
            <person name="Kurapati P."/>
            <person name="Le B."/>
            <person name="Lee S."/>
            <person name="Li M."/>
            <person name="Mathew T."/>
            <person name="Narasimhan A."/>
            <person name="Ngo D."/>
            <person name="Nguyen L."/>
            <person name="Okwuonu G."/>
            <person name="Ongeri F."/>
            <person name="Osuji N."/>
            <person name="Pu L.-L."/>
            <person name="Puazo M."/>
            <person name="Quiroz J."/>
            <person name="Raj R."/>
            <person name="Rajbhandari K."/>
            <person name="Reid J.G."/>
            <person name="Santibanez J."/>
            <person name="Sexton D."/>
            <person name="Skinner E."/>
            <person name="Vee V."/>
            <person name="Weissenberger G."/>
            <person name="Wu Y."/>
            <person name="Xin Y."/>
            <person name="Han Y."/>
            <person name="Campbell C."/>
            <person name="Brown A."/>
            <person name="Sullivan B."/>
            <person name="Shelton J."/>
            <person name="Brown S."/>
            <person name="Dudchenko O."/>
            <person name="Machol I."/>
            <person name="Durand N."/>
            <person name="Shamim M."/>
            <person name="Lieberman A."/>
            <person name="Muzny D.M."/>
            <person name="Richards S."/>
            <person name="Yoder A."/>
            <person name="Worley K.C."/>
            <person name="Rogers J."/>
            <person name="Gibbs R.A."/>
        </authorList>
    </citation>
    <scope>NUCLEOTIDE SEQUENCE [LARGE SCALE GENOMIC DNA]</scope>
</reference>
<evidence type="ECO:0000256" key="4">
    <source>
        <dbReference type="ARBA" id="ARBA00023134"/>
    </source>
</evidence>
<organism evidence="6 7">
    <name type="scientific">Microcebus murinus</name>
    <name type="common">Gray mouse lemur</name>
    <name type="synonym">Lemur murinus</name>
    <dbReference type="NCBI Taxonomy" id="30608"/>
    <lineage>
        <taxon>Eukaryota</taxon>
        <taxon>Metazoa</taxon>
        <taxon>Chordata</taxon>
        <taxon>Craniata</taxon>
        <taxon>Vertebrata</taxon>
        <taxon>Euteleostomi</taxon>
        <taxon>Mammalia</taxon>
        <taxon>Eutheria</taxon>
        <taxon>Euarchontoglires</taxon>
        <taxon>Primates</taxon>
        <taxon>Strepsirrhini</taxon>
        <taxon>Lemuriformes</taxon>
        <taxon>Cheirogaleidae</taxon>
        <taxon>Microcebus</taxon>
    </lineage>
</organism>
<name>A0A8B7WVT4_MICMU</name>
<dbReference type="GO" id="GO:0005525">
    <property type="term" value="F:GTP binding"/>
    <property type="evidence" value="ECO:0007669"/>
    <property type="project" value="UniProtKB-KW"/>
</dbReference>
<dbReference type="PANTHER" id="PTHR32341">
    <property type="entry name" value="INTERFERON-INDUCIBLE GTPASE"/>
    <property type="match status" value="1"/>
</dbReference>
<protein>
    <recommendedName>
        <fullName evidence="5">IRG-type G domain-containing protein</fullName>
    </recommendedName>
</protein>
<dbReference type="Gene3D" id="3.40.50.300">
    <property type="entry name" value="P-loop containing nucleotide triphosphate hydrolases"/>
    <property type="match status" value="1"/>
</dbReference>
<dbReference type="InterPro" id="IPR027417">
    <property type="entry name" value="P-loop_NTPase"/>
</dbReference>
<dbReference type="PROSITE" id="PS51716">
    <property type="entry name" value="G_IRG"/>
    <property type="match status" value="1"/>
</dbReference>
<dbReference type="OrthoDB" id="422720at2759"/>
<dbReference type="InterPro" id="IPR051515">
    <property type="entry name" value="IRG"/>
</dbReference>
<feature type="domain" description="IRG-type G" evidence="5">
    <location>
        <begin position="69"/>
        <end position="251"/>
    </location>
</feature>
<evidence type="ECO:0000256" key="1">
    <source>
        <dbReference type="ARBA" id="ARBA00005429"/>
    </source>
</evidence>
<keyword evidence="2" id="KW-0547">Nucleotide-binding</keyword>
<dbReference type="Ensembl" id="ENSMICT00000049410.2">
    <property type="protein sequence ID" value="ENSMICP00000030179.1"/>
    <property type="gene ID" value="ENSMICG00000046828.1"/>
</dbReference>
<dbReference type="InterPro" id="IPR030385">
    <property type="entry name" value="G_IRG_dom"/>
</dbReference>
<dbReference type="Proteomes" id="UP000694394">
    <property type="component" value="Chromosome 23"/>
</dbReference>
<dbReference type="InterPro" id="IPR007743">
    <property type="entry name" value="Immunity-related_GTPase-like"/>
</dbReference>
<dbReference type="RefSeq" id="XP_020139288.1">
    <property type="nucleotide sequence ID" value="XM_020283699.1"/>
</dbReference>
<dbReference type="GO" id="GO:0035458">
    <property type="term" value="P:cellular response to interferon-beta"/>
    <property type="evidence" value="ECO:0007669"/>
    <property type="project" value="TreeGrafter"/>
</dbReference>
<dbReference type="RefSeq" id="XP_020139289.1">
    <property type="nucleotide sequence ID" value="XM_020283700.1"/>
</dbReference>
<dbReference type="KEGG" id="mmur:105858021"/>
<dbReference type="GO" id="GO:0000045">
    <property type="term" value="P:autophagosome assembly"/>
    <property type="evidence" value="ECO:0007669"/>
    <property type="project" value="TreeGrafter"/>
</dbReference>
<dbReference type="EMBL" id="ABDC03027515">
    <property type="status" value="NOT_ANNOTATED_CDS"/>
    <property type="molecule type" value="Genomic_DNA"/>
</dbReference>
<keyword evidence="7" id="KW-1185">Reference proteome</keyword>
<dbReference type="GO" id="GO:0003924">
    <property type="term" value="F:GTPase activity"/>
    <property type="evidence" value="ECO:0007669"/>
    <property type="project" value="TreeGrafter"/>
</dbReference>
<accession>A0A8B7WVT4</accession>
<dbReference type="PANTHER" id="PTHR32341:SF15">
    <property type="entry name" value="INTERFERON-GAMMA-INDUCIBLE GTPASE 10-RELATED"/>
    <property type="match status" value="1"/>
</dbReference>
<evidence type="ECO:0000313" key="6">
    <source>
        <dbReference type="Ensembl" id="ENSMICP00000030179.1"/>
    </source>
</evidence>
<dbReference type="FunFam" id="3.40.50.300:FF:000541">
    <property type="entry name" value="Immunity related GTPase M"/>
    <property type="match status" value="1"/>
</dbReference>
<comment type="similarity">
    <text evidence="1">Belongs to the TRAFAC class dynamin-like GTPase superfamily. IRG family.</text>
</comment>
<dbReference type="AlphaFoldDB" id="A0A8B7WVT4"/>
<dbReference type="GO" id="GO:0005789">
    <property type="term" value="C:endoplasmic reticulum membrane"/>
    <property type="evidence" value="ECO:0007669"/>
    <property type="project" value="TreeGrafter"/>
</dbReference>
<evidence type="ECO:0000313" key="7">
    <source>
        <dbReference type="Proteomes" id="UP000694394"/>
    </source>
</evidence>
<evidence type="ECO:0000256" key="2">
    <source>
        <dbReference type="ARBA" id="ARBA00022741"/>
    </source>
</evidence>
<sequence>MDQFSSATSHDGEHQDLASSFSAYFNNFRVGSKIISKETTVSIESHLRNGNIVAAHSVIEDALKEIDNATLNIAVTGESGAGKSSFINALRELGPEDEGAAPTGVVETTMERKPYKHPKFPRVTLWDLPGIGSTNFQPKDYLQKVQLVEYDFFIIVSATRFKNNDIQLAKVIKSMKKNFYFVRSKVDCDLRNEQESKPKSFNKEKVLQQMRNNCLRIFNENKIDEAPVFLISNRELSKYDFPILIDTLSKDLPAQKHHIFMLSLPNITDAAIESKRNSLEQHIWLEAFRDALKATVPIISIFSDSEEKKLKEILNNYQVLFGVDDESLQHLAKHLQVPVEQLKAGLKSPGLLKKKKELTGNTLKGVMKKLFSVFGGVIRGVYYFGKIYYLRFNFLDTVANDAKVLLKETYSRKV</sequence>
<dbReference type="CDD" id="cd04104">
    <property type="entry name" value="p47_IIGP_like"/>
    <property type="match status" value="1"/>
</dbReference>
<keyword evidence="3" id="KW-0378">Hydrolase</keyword>
<dbReference type="Pfam" id="PF05049">
    <property type="entry name" value="IIGP"/>
    <property type="match status" value="1"/>
</dbReference>
<proteinExistence type="inferred from homology"/>
<keyword evidence="4" id="KW-0342">GTP-binding</keyword>